<feature type="compositionally biased region" description="Low complexity" evidence="1">
    <location>
        <begin position="274"/>
        <end position="296"/>
    </location>
</feature>
<feature type="compositionally biased region" description="Basic and acidic residues" evidence="1">
    <location>
        <begin position="503"/>
        <end position="520"/>
    </location>
</feature>
<dbReference type="EMBL" id="RSCD01000001">
    <property type="protein sequence ID" value="RSH94961.1"/>
    <property type="molecule type" value="Genomic_DNA"/>
</dbReference>
<dbReference type="GO" id="GO:0042149">
    <property type="term" value="P:cellular response to glucose starvation"/>
    <property type="evidence" value="ECO:0007669"/>
    <property type="project" value="TreeGrafter"/>
</dbReference>
<feature type="compositionally biased region" description="Low complexity" evidence="1">
    <location>
        <begin position="636"/>
        <end position="646"/>
    </location>
</feature>
<feature type="compositionally biased region" description="Low complexity" evidence="1">
    <location>
        <begin position="489"/>
        <end position="502"/>
    </location>
</feature>
<feature type="region of interest" description="Disordered" evidence="1">
    <location>
        <begin position="309"/>
        <end position="740"/>
    </location>
</feature>
<sequence length="783" mass="83822">MAQIIPSITSLPSDSSAAPSVEDIQDRLPSICVDYLSHDWSEEDVWASWRNMTRHKHEIANGVRLENASWRTWQKQRNKLKTISPETLNWLKDSDVTWLYGPLHTAHVEPVRPLKVATTDERLGIDRPNPARPKTKPILKHRTLSEMLTIPMPSSPILESSYQEDDIDSIDGDHATPPRPHLMQTKSDTNIFRSRTGPVRRKSPPRVPSSSGKQTPKQGEDVDMQPDSAASAAQSGNKRHISFNTFVEQCVAVDDPTENHHVDQDSDDEMLEMRSSSSRGSSSRPSLSRHSSSGSGEHLTIAMIAPTVLKTPGGHQGSLPQMIYAPPPEYLSPGQHPAASQFDFPSPSVEGRQRWQGDEDEEYGSVGFDYFGGPDLAGEDKQAGKQIQTHVGASYGRAPTVGQPPAQPKWRSAQPASVESSTSPSSSSSSGSLNQIISPQQTKGILKVRQASTTPPAEPSSPPNSYFNYNPSAATGIGGMRGAQYLDQPGPSGSPVVSPVITTEERGRSTSRERGRDRSLSRGTSSSTNSISPGAPSSPVGPTRRPAQTAQAPQTVAAPQLDKVEEDASWAEAEPMDEDYVPERSSTPTPHSSPQITFRPLKDTSPASLPHTSTRTPSSGSTSSYFPKTSPPASAPAPASVTTPRTPSHELPKADSPITVSSSASGSGSKATIAHVGTNAQPTLSRQAPTSAQNQTQHMADQNPQTQAPTAPSYFQNQGQAAQVANGSPGDLDLDDEDGSSIMGRAANIASTAKDLLGALWYGANDDPRARQGRVHKRGASLG</sequence>
<feature type="compositionally biased region" description="Polar residues" evidence="1">
    <location>
        <begin position="584"/>
        <end position="596"/>
    </location>
</feature>
<dbReference type="InterPro" id="IPR052292">
    <property type="entry name" value="Glucose_repression_reg"/>
</dbReference>
<dbReference type="GO" id="GO:0005773">
    <property type="term" value="C:vacuole"/>
    <property type="evidence" value="ECO:0007669"/>
    <property type="project" value="GOC"/>
</dbReference>
<dbReference type="PANTHER" id="PTHR28051">
    <property type="entry name" value="PROTEIN MTL1-RELATED"/>
    <property type="match status" value="1"/>
</dbReference>
<protein>
    <recommendedName>
        <fullName evidence="2">Nitrogen regulatory protein areA GATA-like domain-containing protein</fullName>
    </recommendedName>
</protein>
<proteinExistence type="predicted"/>
<feature type="compositionally biased region" description="Low complexity" evidence="1">
    <location>
        <begin position="417"/>
        <end position="432"/>
    </location>
</feature>
<feature type="compositionally biased region" description="Low complexity" evidence="1">
    <location>
        <begin position="521"/>
        <end position="560"/>
    </location>
</feature>
<dbReference type="GO" id="GO:0007039">
    <property type="term" value="P:protein catabolic process in the vacuole"/>
    <property type="evidence" value="ECO:0007669"/>
    <property type="project" value="TreeGrafter"/>
</dbReference>
<accession>A0A427YVD0</accession>
<dbReference type="PANTHER" id="PTHR28051:SF1">
    <property type="entry name" value="PROTEIN MTL1-RELATED"/>
    <property type="match status" value="1"/>
</dbReference>
<dbReference type="Pfam" id="PF08550">
    <property type="entry name" value="GATA_AreA"/>
    <property type="match status" value="1"/>
</dbReference>
<dbReference type="InterPro" id="IPR013860">
    <property type="entry name" value="AreA_GATA"/>
</dbReference>
<reference evidence="3 4" key="1">
    <citation type="submission" date="2018-11" db="EMBL/GenBank/DDBJ databases">
        <title>Genome sequence of Saitozyma podzolica DSM 27192.</title>
        <authorList>
            <person name="Aliyu H."/>
            <person name="Gorte O."/>
            <person name="Ochsenreither K."/>
        </authorList>
    </citation>
    <scope>NUCLEOTIDE SEQUENCE [LARGE SCALE GENOMIC DNA]</scope>
    <source>
        <strain evidence="3 4">DSM 27192</strain>
    </source>
</reference>
<feature type="region of interest" description="Disordered" evidence="1">
    <location>
        <begin position="257"/>
        <end position="297"/>
    </location>
</feature>
<dbReference type="Proteomes" id="UP000279259">
    <property type="component" value="Unassembled WGS sequence"/>
</dbReference>
<dbReference type="STRING" id="1890683.A0A427YVD0"/>
<organism evidence="3 4">
    <name type="scientific">Saitozyma podzolica</name>
    <dbReference type="NCBI Taxonomy" id="1890683"/>
    <lineage>
        <taxon>Eukaryota</taxon>
        <taxon>Fungi</taxon>
        <taxon>Dikarya</taxon>
        <taxon>Basidiomycota</taxon>
        <taxon>Agaricomycotina</taxon>
        <taxon>Tremellomycetes</taxon>
        <taxon>Tremellales</taxon>
        <taxon>Trimorphomycetaceae</taxon>
        <taxon>Saitozyma</taxon>
    </lineage>
</organism>
<feature type="region of interest" description="Disordered" evidence="1">
    <location>
        <begin position="167"/>
        <end position="236"/>
    </location>
</feature>
<feature type="compositionally biased region" description="Low complexity" evidence="1">
    <location>
        <begin position="610"/>
        <end position="628"/>
    </location>
</feature>
<feature type="compositionally biased region" description="Polar residues" evidence="1">
    <location>
        <begin position="184"/>
        <end position="193"/>
    </location>
</feature>
<evidence type="ECO:0000313" key="3">
    <source>
        <dbReference type="EMBL" id="RSH94961.1"/>
    </source>
</evidence>
<feature type="compositionally biased region" description="Low complexity" evidence="1">
    <location>
        <begin position="716"/>
        <end position="731"/>
    </location>
</feature>
<name>A0A427YVD0_9TREE</name>
<evidence type="ECO:0000313" key="4">
    <source>
        <dbReference type="Proteomes" id="UP000279259"/>
    </source>
</evidence>
<keyword evidence="4" id="KW-1185">Reference proteome</keyword>
<feature type="compositionally biased region" description="Polar residues" evidence="1">
    <location>
        <begin position="678"/>
        <end position="715"/>
    </location>
</feature>
<comment type="caution">
    <text evidence="3">The sequence shown here is derived from an EMBL/GenBank/DDBJ whole genome shotgun (WGS) entry which is preliminary data.</text>
</comment>
<dbReference type="AlphaFoldDB" id="A0A427YVD0"/>
<evidence type="ECO:0000256" key="1">
    <source>
        <dbReference type="SAM" id="MobiDB-lite"/>
    </source>
</evidence>
<dbReference type="OrthoDB" id="5563539at2759"/>
<feature type="domain" description="Nitrogen regulatory protein areA GATA-like" evidence="2">
    <location>
        <begin position="48"/>
        <end position="75"/>
    </location>
</feature>
<feature type="compositionally biased region" description="Polar residues" evidence="1">
    <location>
        <begin position="433"/>
        <end position="443"/>
    </location>
</feature>
<gene>
    <name evidence="3" type="ORF">EHS25_000046</name>
</gene>
<feature type="compositionally biased region" description="Acidic residues" evidence="1">
    <location>
        <begin position="564"/>
        <end position="580"/>
    </location>
</feature>
<evidence type="ECO:0000259" key="2">
    <source>
        <dbReference type="Pfam" id="PF08550"/>
    </source>
</evidence>